<evidence type="ECO:0000313" key="4">
    <source>
        <dbReference type="EMBL" id="KAK3023207.1"/>
    </source>
</evidence>
<reference evidence="4" key="1">
    <citation type="submission" date="2022-12" db="EMBL/GenBank/DDBJ databases">
        <title>Draft genome assemblies for two species of Escallonia (Escalloniales).</title>
        <authorList>
            <person name="Chanderbali A."/>
            <person name="Dervinis C."/>
            <person name="Anghel I."/>
            <person name="Soltis D."/>
            <person name="Soltis P."/>
            <person name="Zapata F."/>
        </authorList>
    </citation>
    <scope>NUCLEOTIDE SEQUENCE</scope>
    <source>
        <strain evidence="4">UCBG64.0493</strain>
        <tissue evidence="4">Leaf</tissue>
    </source>
</reference>
<protein>
    <recommendedName>
        <fullName evidence="6">DUF4283 domain-containing protein</fullName>
    </recommendedName>
</protein>
<evidence type="ECO:0000259" key="1">
    <source>
        <dbReference type="Pfam" id="PF07727"/>
    </source>
</evidence>
<gene>
    <name evidence="4" type="ORF">RJ639_043672</name>
</gene>
<organism evidence="4 5">
    <name type="scientific">Escallonia herrerae</name>
    <dbReference type="NCBI Taxonomy" id="1293975"/>
    <lineage>
        <taxon>Eukaryota</taxon>
        <taxon>Viridiplantae</taxon>
        <taxon>Streptophyta</taxon>
        <taxon>Embryophyta</taxon>
        <taxon>Tracheophyta</taxon>
        <taxon>Spermatophyta</taxon>
        <taxon>Magnoliopsida</taxon>
        <taxon>eudicotyledons</taxon>
        <taxon>Gunneridae</taxon>
        <taxon>Pentapetalae</taxon>
        <taxon>asterids</taxon>
        <taxon>campanulids</taxon>
        <taxon>Escalloniales</taxon>
        <taxon>Escalloniaceae</taxon>
        <taxon>Escallonia</taxon>
    </lineage>
</organism>
<evidence type="ECO:0000313" key="5">
    <source>
        <dbReference type="Proteomes" id="UP001188597"/>
    </source>
</evidence>
<dbReference type="PANTHER" id="PTHR31286">
    <property type="entry name" value="GLYCINE-RICH CELL WALL STRUCTURAL PROTEIN 1.8-LIKE"/>
    <property type="match status" value="1"/>
</dbReference>
<dbReference type="InterPro" id="IPR040256">
    <property type="entry name" value="At4g02000-like"/>
</dbReference>
<proteinExistence type="predicted"/>
<dbReference type="EMBL" id="JAVXUP010000669">
    <property type="protein sequence ID" value="KAK3023207.1"/>
    <property type="molecule type" value="Genomic_DNA"/>
</dbReference>
<dbReference type="AlphaFoldDB" id="A0AA89B307"/>
<evidence type="ECO:0000259" key="2">
    <source>
        <dbReference type="Pfam" id="PF14111"/>
    </source>
</evidence>
<evidence type="ECO:0000259" key="3">
    <source>
        <dbReference type="Pfam" id="PF14392"/>
    </source>
</evidence>
<feature type="domain" description="DUF4283" evidence="2">
    <location>
        <begin position="147"/>
        <end position="216"/>
    </location>
</feature>
<dbReference type="Proteomes" id="UP001188597">
    <property type="component" value="Unassembled WGS sequence"/>
</dbReference>
<dbReference type="Pfam" id="PF14111">
    <property type="entry name" value="DUF4283"/>
    <property type="match status" value="1"/>
</dbReference>
<dbReference type="Pfam" id="PF07727">
    <property type="entry name" value="RVT_2"/>
    <property type="match status" value="1"/>
</dbReference>
<dbReference type="Pfam" id="PF14392">
    <property type="entry name" value="zf-CCHC_4"/>
    <property type="match status" value="1"/>
</dbReference>
<dbReference type="InterPro" id="IPR025836">
    <property type="entry name" value="Zn_knuckle_CX2CX4HX4C"/>
</dbReference>
<feature type="domain" description="Zinc knuckle CX2CX4HX4C" evidence="3">
    <location>
        <begin position="276"/>
        <end position="323"/>
    </location>
</feature>
<keyword evidence="5" id="KW-1185">Reference proteome</keyword>
<accession>A0AA89B307</accession>
<dbReference type="InterPro" id="IPR025558">
    <property type="entry name" value="DUF4283"/>
</dbReference>
<dbReference type="InterPro" id="IPR013103">
    <property type="entry name" value="RVT_2"/>
</dbReference>
<comment type="caution">
    <text evidence="4">The sequence shown here is derived from an EMBL/GenBank/DDBJ whole genome shotgun (WGS) entry which is preliminary data.</text>
</comment>
<sequence>MLIAAKSKSEIAQLKALLSAEFEMKDLGAAKKILSMEISRDRQSKKLWITQKKYIQKVLERFSMLESKRNEEVCTPMEFITVLFPLYTNFFAASARATTSLVSLVLMANLQQQLDLDKIIAKTNQLHREDFIELEKDDTNANNESSLVLLAKITSLKKQNNKAVQNILSNVWNPTKGMKIFAFNHEWDRSRILDSRPWSIMSSHMVVKDWPPNLTMKEIDFNLSPFWIRICGLPPNQMTKLNAEKIAEKIGTLQEIDFTTNGKISWFKFLRIRVEIDVSKPLHTSFNRNKDPHSKARINLQYERLPDFCFNYKKLGHVLRSCPNSPLNKPESSSSPYSPWKRAGCTDTVPLEVEWNSSIYTGEIFQSHSVHCIIPTKLPLLPSNNLNQKLA</sequence>
<feature type="domain" description="Reverse transcriptase Ty1/copia-type" evidence="1">
    <location>
        <begin position="1"/>
        <end position="77"/>
    </location>
</feature>
<dbReference type="PANTHER" id="PTHR31286:SF178">
    <property type="entry name" value="DUF4283 DOMAIN-CONTAINING PROTEIN"/>
    <property type="match status" value="1"/>
</dbReference>
<name>A0AA89B307_9ASTE</name>
<evidence type="ECO:0008006" key="6">
    <source>
        <dbReference type="Google" id="ProtNLM"/>
    </source>
</evidence>